<dbReference type="STRING" id="1365950.SAMN05428963_108143"/>
<evidence type="ECO:0000256" key="1">
    <source>
        <dbReference type="ARBA" id="ARBA00009437"/>
    </source>
</evidence>
<dbReference type="InterPro" id="IPR058163">
    <property type="entry name" value="LysR-type_TF_proteobact-type"/>
</dbReference>
<dbReference type="GO" id="GO:0006351">
    <property type="term" value="P:DNA-templated transcription"/>
    <property type="evidence" value="ECO:0007669"/>
    <property type="project" value="TreeGrafter"/>
</dbReference>
<dbReference type="InterPro" id="IPR000847">
    <property type="entry name" value="LysR_HTH_N"/>
</dbReference>
<dbReference type="RefSeq" id="WP_078708865.1">
    <property type="nucleotide sequence ID" value="NZ_FUXL01000008.1"/>
</dbReference>
<evidence type="ECO:0000256" key="2">
    <source>
        <dbReference type="ARBA" id="ARBA00023015"/>
    </source>
</evidence>
<organism evidence="6 7">
    <name type="scientific">Consotaella salsifontis</name>
    <dbReference type="NCBI Taxonomy" id="1365950"/>
    <lineage>
        <taxon>Bacteria</taxon>
        <taxon>Pseudomonadati</taxon>
        <taxon>Pseudomonadota</taxon>
        <taxon>Alphaproteobacteria</taxon>
        <taxon>Hyphomicrobiales</taxon>
        <taxon>Aurantimonadaceae</taxon>
        <taxon>Consotaella</taxon>
    </lineage>
</organism>
<reference evidence="6 7" key="1">
    <citation type="submission" date="2017-02" db="EMBL/GenBank/DDBJ databases">
        <authorList>
            <person name="Peterson S.W."/>
        </authorList>
    </citation>
    <scope>NUCLEOTIDE SEQUENCE [LARGE SCALE GENOMIC DNA]</scope>
    <source>
        <strain evidence="6 7">USBA 369</strain>
    </source>
</reference>
<dbReference type="PANTHER" id="PTHR30537:SF74">
    <property type="entry name" value="HTH-TYPE TRANSCRIPTIONAL REGULATOR TRPI"/>
    <property type="match status" value="1"/>
</dbReference>
<gene>
    <name evidence="6" type="ORF">SAMN05428963_108143</name>
</gene>
<protein>
    <submittedName>
        <fullName evidence="6">Transcriptional regulator</fullName>
    </submittedName>
</protein>
<keyword evidence="4" id="KW-0804">Transcription</keyword>
<name>A0A1T4S0D2_9HYPH</name>
<dbReference type="InterPro" id="IPR005119">
    <property type="entry name" value="LysR_subst-bd"/>
</dbReference>
<keyword evidence="3" id="KW-0238">DNA-binding</keyword>
<dbReference type="PROSITE" id="PS50931">
    <property type="entry name" value="HTH_LYSR"/>
    <property type="match status" value="1"/>
</dbReference>
<dbReference type="GO" id="GO:0003700">
    <property type="term" value="F:DNA-binding transcription factor activity"/>
    <property type="evidence" value="ECO:0007669"/>
    <property type="project" value="InterPro"/>
</dbReference>
<dbReference type="GO" id="GO:0043565">
    <property type="term" value="F:sequence-specific DNA binding"/>
    <property type="evidence" value="ECO:0007669"/>
    <property type="project" value="TreeGrafter"/>
</dbReference>
<dbReference type="PANTHER" id="PTHR30537">
    <property type="entry name" value="HTH-TYPE TRANSCRIPTIONAL REGULATOR"/>
    <property type="match status" value="1"/>
</dbReference>
<evidence type="ECO:0000313" key="7">
    <source>
        <dbReference type="Proteomes" id="UP000190135"/>
    </source>
</evidence>
<proteinExistence type="inferred from homology"/>
<feature type="domain" description="HTH lysR-type" evidence="5">
    <location>
        <begin position="8"/>
        <end position="65"/>
    </location>
</feature>
<dbReference type="InterPro" id="IPR036388">
    <property type="entry name" value="WH-like_DNA-bd_sf"/>
</dbReference>
<comment type="similarity">
    <text evidence="1">Belongs to the LysR transcriptional regulatory family.</text>
</comment>
<dbReference type="SUPFAM" id="SSF53850">
    <property type="entry name" value="Periplasmic binding protein-like II"/>
    <property type="match status" value="1"/>
</dbReference>
<keyword evidence="2" id="KW-0805">Transcription regulation</keyword>
<evidence type="ECO:0000256" key="4">
    <source>
        <dbReference type="ARBA" id="ARBA00023163"/>
    </source>
</evidence>
<dbReference type="SUPFAM" id="SSF46785">
    <property type="entry name" value="Winged helix' DNA-binding domain"/>
    <property type="match status" value="1"/>
</dbReference>
<dbReference type="PRINTS" id="PR00039">
    <property type="entry name" value="HTHLYSR"/>
</dbReference>
<evidence type="ECO:0000313" key="6">
    <source>
        <dbReference type="EMBL" id="SKA21637.1"/>
    </source>
</evidence>
<keyword evidence="7" id="KW-1185">Reference proteome</keyword>
<evidence type="ECO:0000259" key="5">
    <source>
        <dbReference type="PROSITE" id="PS50931"/>
    </source>
</evidence>
<dbReference type="CDD" id="cd08432">
    <property type="entry name" value="PBP2_GcdR_TrpI_HvrB_AmpR_like"/>
    <property type="match status" value="1"/>
</dbReference>
<dbReference type="InterPro" id="IPR036390">
    <property type="entry name" value="WH_DNA-bd_sf"/>
</dbReference>
<dbReference type="Pfam" id="PF00126">
    <property type="entry name" value="HTH_1"/>
    <property type="match status" value="1"/>
</dbReference>
<dbReference type="AlphaFoldDB" id="A0A1T4S0D2"/>
<evidence type="ECO:0000256" key="3">
    <source>
        <dbReference type="ARBA" id="ARBA00023125"/>
    </source>
</evidence>
<sequence>MTDRRDLPPLAAIRAFETAARHLSFTRAGEELGMTQAAVSYQIKLLEERVGAALFVRQARAVSLTSVGEELARVSSEALDRLSTAYSAARGHAGGVLSISVFPSFAAMWLAPRIGAFQMAHSDLAVRVDATRAMVDLTRDDIDCVIRGGSGHWPGLKAHFIWPMDCAPMASPAFIERFGPFRRPEDLIGVPMVAPGDPWWTFWFEHWKVAYDPGAKALAGMGDGHLEARSAMAGHGVSILSPRLVRETLASGQLVQLFETLILTGRSYWLCYLESRRNLPKIRAFRDWLMAEIAEEETQISAPSA</sequence>
<dbReference type="EMBL" id="FUXL01000008">
    <property type="protein sequence ID" value="SKA21637.1"/>
    <property type="molecule type" value="Genomic_DNA"/>
</dbReference>
<dbReference type="Gene3D" id="3.40.190.10">
    <property type="entry name" value="Periplasmic binding protein-like II"/>
    <property type="match status" value="2"/>
</dbReference>
<dbReference type="Pfam" id="PF03466">
    <property type="entry name" value="LysR_substrate"/>
    <property type="match status" value="1"/>
</dbReference>
<dbReference type="OrthoDB" id="7914859at2"/>
<dbReference type="Proteomes" id="UP000190135">
    <property type="component" value="Unassembled WGS sequence"/>
</dbReference>
<accession>A0A1T4S0D2</accession>
<dbReference type="Gene3D" id="1.10.10.10">
    <property type="entry name" value="Winged helix-like DNA-binding domain superfamily/Winged helix DNA-binding domain"/>
    <property type="match status" value="1"/>
</dbReference>